<dbReference type="OrthoDB" id="205662at2759"/>
<dbReference type="GO" id="GO:0046785">
    <property type="term" value="P:microtubule polymerization"/>
    <property type="evidence" value="ECO:0007669"/>
    <property type="project" value="InterPro"/>
</dbReference>
<keyword evidence="5" id="KW-1185">Reference proteome</keyword>
<evidence type="ECO:0000313" key="5">
    <source>
        <dbReference type="Proteomes" id="UP000265618"/>
    </source>
</evidence>
<evidence type="ECO:0000256" key="2">
    <source>
        <dbReference type="ARBA" id="ARBA00022490"/>
    </source>
</evidence>
<comment type="subcellular location">
    <subcellularLocation>
        <location evidence="1">Cytoplasm</location>
    </subcellularLocation>
</comment>
<dbReference type="GO" id="GO:0005737">
    <property type="term" value="C:cytoplasm"/>
    <property type="evidence" value="ECO:0007669"/>
    <property type="project" value="UniProtKB-SubCell"/>
</dbReference>
<evidence type="ECO:0000259" key="3">
    <source>
        <dbReference type="Pfam" id="PF21041"/>
    </source>
</evidence>
<proteinExistence type="predicted"/>
<dbReference type="InterPro" id="IPR045110">
    <property type="entry name" value="XMAP215"/>
</dbReference>
<dbReference type="InterPro" id="IPR011989">
    <property type="entry name" value="ARM-like"/>
</dbReference>
<dbReference type="Pfam" id="PF21041">
    <property type="entry name" value="XMAP215_CLASP_TOG"/>
    <property type="match status" value="1"/>
</dbReference>
<dbReference type="Proteomes" id="UP000265618">
    <property type="component" value="Unassembled WGS sequence"/>
</dbReference>
<feature type="non-terminal residue" evidence="4">
    <location>
        <position position="1"/>
    </location>
</feature>
<evidence type="ECO:0000313" key="4">
    <source>
        <dbReference type="EMBL" id="GIQ91172.1"/>
    </source>
</evidence>
<gene>
    <name evidence="4" type="ORF">KIPB_014307</name>
</gene>
<dbReference type="GO" id="GO:0030951">
    <property type="term" value="P:establishment or maintenance of microtubule cytoskeleton polarity"/>
    <property type="evidence" value="ECO:0007669"/>
    <property type="project" value="InterPro"/>
</dbReference>
<dbReference type="Gene3D" id="1.25.10.10">
    <property type="entry name" value="Leucine-rich Repeat Variant"/>
    <property type="match status" value="1"/>
</dbReference>
<keyword evidence="2" id="KW-0963">Cytoplasm</keyword>
<dbReference type="GO" id="GO:0051010">
    <property type="term" value="F:microtubule plus-end binding"/>
    <property type="evidence" value="ECO:0007669"/>
    <property type="project" value="InterPro"/>
</dbReference>
<feature type="non-terminal residue" evidence="4">
    <location>
        <position position="163"/>
    </location>
</feature>
<name>A0A9K3D9N7_9EUKA</name>
<sequence>APLAERLVSKQWAERKSAYDDIVAGLGDGTLATQEYVAGLPKYVSDTNASCLSAALPLIAFIAKDPGFADVAEPVCKAVIAKGITGRASTKEKAGEACMSLVECGHGPVLLPRLITAMGVGAPKNMLASIDTVTSLVSAFGVKEECGIVPANIMSGIAKGAVH</sequence>
<evidence type="ECO:0000256" key="1">
    <source>
        <dbReference type="ARBA" id="ARBA00004496"/>
    </source>
</evidence>
<organism evidence="4 5">
    <name type="scientific">Kipferlia bialata</name>
    <dbReference type="NCBI Taxonomy" id="797122"/>
    <lineage>
        <taxon>Eukaryota</taxon>
        <taxon>Metamonada</taxon>
        <taxon>Carpediemonas-like organisms</taxon>
        <taxon>Kipferlia</taxon>
    </lineage>
</organism>
<dbReference type="EMBL" id="BDIP01007269">
    <property type="protein sequence ID" value="GIQ91172.1"/>
    <property type="molecule type" value="Genomic_DNA"/>
</dbReference>
<feature type="domain" description="XMAP215/Dis1/CLASP TOG" evidence="3">
    <location>
        <begin position="2"/>
        <end position="144"/>
    </location>
</feature>
<dbReference type="InterPro" id="IPR048491">
    <property type="entry name" value="XMAP215_CLASP_TOG"/>
</dbReference>
<dbReference type="GO" id="GO:0007051">
    <property type="term" value="P:spindle organization"/>
    <property type="evidence" value="ECO:0007669"/>
    <property type="project" value="InterPro"/>
</dbReference>
<dbReference type="GO" id="GO:0061863">
    <property type="term" value="F:microtubule plus end polymerase"/>
    <property type="evidence" value="ECO:0007669"/>
    <property type="project" value="InterPro"/>
</dbReference>
<comment type="caution">
    <text evidence="4">The sequence shown here is derived from an EMBL/GenBank/DDBJ whole genome shotgun (WGS) entry which is preliminary data.</text>
</comment>
<protein>
    <recommendedName>
        <fullName evidence="3">XMAP215/Dis1/CLASP TOG domain-containing protein</fullName>
    </recommendedName>
</protein>
<reference evidence="4 5" key="1">
    <citation type="journal article" date="2018" name="PLoS ONE">
        <title>The draft genome of Kipferlia bialata reveals reductive genome evolution in fornicate parasites.</title>
        <authorList>
            <person name="Tanifuji G."/>
            <person name="Takabayashi S."/>
            <person name="Kume K."/>
            <person name="Takagi M."/>
            <person name="Nakayama T."/>
            <person name="Kamikawa R."/>
            <person name="Inagaki Y."/>
            <person name="Hashimoto T."/>
        </authorList>
    </citation>
    <scope>NUCLEOTIDE SEQUENCE [LARGE SCALE GENOMIC DNA]</scope>
    <source>
        <strain evidence="4">NY0173</strain>
    </source>
</reference>
<dbReference type="AlphaFoldDB" id="A0A9K3D9N7"/>
<accession>A0A9K3D9N7</accession>
<dbReference type="PANTHER" id="PTHR12609">
    <property type="entry name" value="MICROTUBULE ASSOCIATED PROTEIN XMAP215"/>
    <property type="match status" value="1"/>
</dbReference>